<evidence type="ECO:0000313" key="1">
    <source>
        <dbReference type="EMBL" id="KNC70451.1"/>
    </source>
</evidence>
<sequence length="87" mass="9513">AMMSILRSHEGAICAHRGDFATTGAQVSVLYAQERTGPKNRSGSKHSRQDMHWFTGTCHPCCAVFKPVAFVDGDIGDIRDKVCAYVL</sequence>
<organism evidence="1 2">
    <name type="scientific">Sphaeroforma arctica JP610</name>
    <dbReference type="NCBI Taxonomy" id="667725"/>
    <lineage>
        <taxon>Eukaryota</taxon>
        <taxon>Ichthyosporea</taxon>
        <taxon>Ichthyophonida</taxon>
        <taxon>Sphaeroforma</taxon>
    </lineage>
</organism>
<name>A0A0L0F1B7_9EUKA</name>
<accession>A0A0L0F1B7</accession>
<dbReference type="Proteomes" id="UP000054560">
    <property type="component" value="Unassembled WGS sequence"/>
</dbReference>
<reference evidence="1 2" key="1">
    <citation type="submission" date="2011-02" db="EMBL/GenBank/DDBJ databases">
        <title>The Genome Sequence of Sphaeroforma arctica JP610.</title>
        <authorList>
            <consortium name="The Broad Institute Genome Sequencing Platform"/>
            <person name="Russ C."/>
            <person name="Cuomo C."/>
            <person name="Young S.K."/>
            <person name="Zeng Q."/>
            <person name="Gargeya S."/>
            <person name="Alvarado L."/>
            <person name="Berlin A."/>
            <person name="Chapman S.B."/>
            <person name="Chen Z."/>
            <person name="Freedman E."/>
            <person name="Gellesch M."/>
            <person name="Goldberg J."/>
            <person name="Griggs A."/>
            <person name="Gujja S."/>
            <person name="Heilman E."/>
            <person name="Heiman D."/>
            <person name="Howarth C."/>
            <person name="Mehta T."/>
            <person name="Neiman D."/>
            <person name="Pearson M."/>
            <person name="Roberts A."/>
            <person name="Saif S."/>
            <person name="Shea T."/>
            <person name="Shenoy N."/>
            <person name="Sisk P."/>
            <person name="Stolte C."/>
            <person name="Sykes S."/>
            <person name="White J."/>
            <person name="Yandava C."/>
            <person name="Burger G."/>
            <person name="Gray M.W."/>
            <person name="Holland P.W.H."/>
            <person name="King N."/>
            <person name="Lang F.B.F."/>
            <person name="Roger A.J."/>
            <person name="Ruiz-Trillo I."/>
            <person name="Haas B."/>
            <person name="Nusbaum C."/>
            <person name="Birren B."/>
        </authorList>
    </citation>
    <scope>NUCLEOTIDE SEQUENCE [LARGE SCALE GENOMIC DNA]</scope>
    <source>
        <strain evidence="1 2">JP610</strain>
    </source>
</reference>
<evidence type="ECO:0000313" key="2">
    <source>
        <dbReference type="Proteomes" id="UP000054560"/>
    </source>
</evidence>
<proteinExistence type="predicted"/>
<dbReference type="EMBL" id="KQ251138">
    <property type="protein sequence ID" value="KNC70451.1"/>
    <property type="molecule type" value="Genomic_DNA"/>
</dbReference>
<keyword evidence="2" id="KW-1185">Reference proteome</keyword>
<protein>
    <submittedName>
        <fullName evidence="1">Uncharacterized protein</fullName>
    </submittedName>
</protein>
<dbReference type="AlphaFoldDB" id="A0A0L0F1B7"/>
<dbReference type="GeneID" id="25917523"/>
<dbReference type="RefSeq" id="XP_014144353.1">
    <property type="nucleotide sequence ID" value="XM_014288878.1"/>
</dbReference>
<gene>
    <name evidence="1" type="ORF">SARC_17019</name>
</gene>
<feature type="non-terminal residue" evidence="1">
    <location>
        <position position="1"/>
    </location>
</feature>